<organism evidence="1 2">
    <name type="scientific">Pseudorhodobacter antarcticus</name>
    <dbReference type="NCBI Taxonomy" id="1077947"/>
    <lineage>
        <taxon>Bacteria</taxon>
        <taxon>Pseudomonadati</taxon>
        <taxon>Pseudomonadota</taxon>
        <taxon>Alphaproteobacteria</taxon>
        <taxon>Rhodobacterales</taxon>
        <taxon>Paracoccaceae</taxon>
        <taxon>Pseudorhodobacter</taxon>
    </lineage>
</organism>
<dbReference type="GO" id="GO:0016020">
    <property type="term" value="C:membrane"/>
    <property type="evidence" value="ECO:0007669"/>
    <property type="project" value="InterPro"/>
</dbReference>
<dbReference type="Pfam" id="PF03567">
    <property type="entry name" value="Sulfotransfer_2"/>
    <property type="match status" value="1"/>
</dbReference>
<accession>A0A1H8HU05</accession>
<evidence type="ECO:0000313" key="1">
    <source>
        <dbReference type="EMBL" id="SEN59567.1"/>
    </source>
</evidence>
<name>A0A1H8HU05_9RHOB</name>
<reference evidence="1 2" key="1">
    <citation type="submission" date="2016-10" db="EMBL/GenBank/DDBJ databases">
        <authorList>
            <person name="de Groot N.N."/>
        </authorList>
    </citation>
    <scope>NUCLEOTIDE SEQUENCE [LARGE SCALE GENOMIC DNA]</scope>
    <source>
        <strain evidence="1 2">CGMCC 1.10836</strain>
    </source>
</reference>
<evidence type="ECO:0000313" key="2">
    <source>
        <dbReference type="Proteomes" id="UP000183002"/>
    </source>
</evidence>
<proteinExistence type="predicted"/>
<dbReference type="RefSeq" id="WP_175469280.1">
    <property type="nucleotide sequence ID" value="NZ_FOCO01000018.1"/>
</dbReference>
<keyword evidence="1" id="KW-0808">Transferase</keyword>
<dbReference type="InterPro" id="IPR005331">
    <property type="entry name" value="Sulfotransferase"/>
</dbReference>
<dbReference type="Proteomes" id="UP000183002">
    <property type="component" value="Unassembled WGS sequence"/>
</dbReference>
<dbReference type="AlphaFoldDB" id="A0A1H8HU05"/>
<sequence length="213" mass="24132">MPVILSEPKITYTAVPKNACTSLKFAFYFLQNGEAFEPSIKNGKPFHIHTCYPSAAFKPKNPAVAAEYWKTAVLREPVHRLLSCYVNRVLNLGELDAAMISAEDLEKGATPRPSFAEFVEKMDLYRSLSSSIKHHTEPHVFFLGNDAGYYDRLFKMNELEVFRAELIARTGKDFVLQREQGSGNKMKVQDLSAGLVQNIKDSYKADYDTFSFQ</sequence>
<gene>
    <name evidence="1" type="ORF">SAMN05216227_101816</name>
</gene>
<dbReference type="GO" id="GO:0008146">
    <property type="term" value="F:sulfotransferase activity"/>
    <property type="evidence" value="ECO:0007669"/>
    <property type="project" value="InterPro"/>
</dbReference>
<keyword evidence="2" id="KW-1185">Reference proteome</keyword>
<dbReference type="EMBL" id="FOCO01000018">
    <property type="protein sequence ID" value="SEN59567.1"/>
    <property type="molecule type" value="Genomic_DNA"/>
</dbReference>
<protein>
    <submittedName>
        <fullName evidence="1">Sulfotransferase family protein</fullName>
    </submittedName>
</protein>
<dbReference type="STRING" id="1077947.SAMN05216227_101816"/>